<evidence type="ECO:0000256" key="1">
    <source>
        <dbReference type="SAM" id="SignalP"/>
    </source>
</evidence>
<name>A0A2B9PHG2_BACCE</name>
<gene>
    <name evidence="2" type="ORF">CN984_28400</name>
</gene>
<keyword evidence="1" id="KW-0732">Signal</keyword>
<proteinExistence type="predicted"/>
<feature type="signal peptide" evidence="1">
    <location>
        <begin position="1"/>
        <end position="28"/>
    </location>
</feature>
<dbReference type="Proteomes" id="UP000223777">
    <property type="component" value="Unassembled WGS sequence"/>
</dbReference>
<dbReference type="Gene3D" id="2.60.20.10">
    <property type="entry name" value="Crystallins"/>
    <property type="match status" value="1"/>
</dbReference>
<evidence type="ECO:0000313" key="3">
    <source>
        <dbReference type="Proteomes" id="UP000223777"/>
    </source>
</evidence>
<dbReference type="EMBL" id="NUIL01000064">
    <property type="protein sequence ID" value="PGO21675.1"/>
    <property type="molecule type" value="Genomic_DNA"/>
</dbReference>
<comment type="caution">
    <text evidence="2">The sequence shown here is derived from an EMBL/GenBank/DDBJ whole genome shotgun (WGS) entry which is preliminary data.</text>
</comment>
<dbReference type="RefSeq" id="WP_098767807.1">
    <property type="nucleotide sequence ID" value="NZ_NUIL01000064.1"/>
</dbReference>
<protein>
    <recommendedName>
        <fullName evidence="4">Group-specific protein</fullName>
    </recommendedName>
</protein>
<accession>A0A2B9PHG2</accession>
<organism evidence="2 3">
    <name type="scientific">Bacillus cereus</name>
    <dbReference type="NCBI Taxonomy" id="1396"/>
    <lineage>
        <taxon>Bacteria</taxon>
        <taxon>Bacillati</taxon>
        <taxon>Bacillota</taxon>
        <taxon>Bacilli</taxon>
        <taxon>Bacillales</taxon>
        <taxon>Bacillaceae</taxon>
        <taxon>Bacillus</taxon>
        <taxon>Bacillus cereus group</taxon>
    </lineage>
</organism>
<sequence>MKRVIGVLSTGLLAGAMLFGASSPQAYAESPSKPYQVVTPGVNGEQATIGFDEKSDFENFLTTHPVPKNFKIQPLAQIYSTFYYDNDLKGSSFTVNASRNPVIIANFGGSNNDNVSSVLTHSFGDYTTTYEHNNAQGHALAIVNNGGYINLTSFSLGDGARTWNDEASSAIVKSN</sequence>
<feature type="chain" id="PRO_5013174418" description="Group-specific protein" evidence="1">
    <location>
        <begin position="29"/>
        <end position="175"/>
    </location>
</feature>
<evidence type="ECO:0000313" key="2">
    <source>
        <dbReference type="EMBL" id="PGO21675.1"/>
    </source>
</evidence>
<evidence type="ECO:0008006" key="4">
    <source>
        <dbReference type="Google" id="ProtNLM"/>
    </source>
</evidence>
<dbReference type="AlphaFoldDB" id="A0A2B9PHG2"/>
<reference evidence="2 3" key="1">
    <citation type="submission" date="2017-09" db="EMBL/GenBank/DDBJ databases">
        <title>Large-scale bioinformatics analysis of Bacillus genomes uncovers conserved roles of natural products in bacterial physiology.</title>
        <authorList>
            <consortium name="Agbiome Team Llc"/>
            <person name="Bleich R.M."/>
            <person name="Grubbs K.J."/>
            <person name="Santa Maria K.C."/>
            <person name="Allen S.E."/>
            <person name="Farag S."/>
            <person name="Shank E.A."/>
            <person name="Bowers A."/>
        </authorList>
    </citation>
    <scope>NUCLEOTIDE SEQUENCE [LARGE SCALE GENOMIC DNA]</scope>
    <source>
        <strain evidence="2 3">AFS050027</strain>
    </source>
</reference>